<protein>
    <recommendedName>
        <fullName evidence="3">Cell envelope-related transcriptional attenuator domain-containing protein</fullName>
    </recommendedName>
</protein>
<keyword evidence="2" id="KW-1133">Transmembrane helix</keyword>
<dbReference type="Proteomes" id="UP000178659">
    <property type="component" value="Unassembled WGS sequence"/>
</dbReference>
<dbReference type="Gene3D" id="3.40.630.190">
    <property type="entry name" value="LCP protein"/>
    <property type="match status" value="1"/>
</dbReference>
<dbReference type="InterPro" id="IPR004474">
    <property type="entry name" value="LytR_CpsA_psr"/>
</dbReference>
<evidence type="ECO:0000256" key="1">
    <source>
        <dbReference type="ARBA" id="ARBA00006068"/>
    </source>
</evidence>
<evidence type="ECO:0000256" key="2">
    <source>
        <dbReference type="SAM" id="Phobius"/>
    </source>
</evidence>
<dbReference type="EMBL" id="MHCC01000026">
    <property type="protein sequence ID" value="OGY12637.1"/>
    <property type="molecule type" value="Genomic_DNA"/>
</dbReference>
<dbReference type="Pfam" id="PF03816">
    <property type="entry name" value="LytR_cpsA_psr"/>
    <property type="match status" value="1"/>
</dbReference>
<keyword evidence="2" id="KW-0812">Transmembrane</keyword>
<evidence type="ECO:0000313" key="4">
    <source>
        <dbReference type="EMBL" id="OGY12637.1"/>
    </source>
</evidence>
<sequence length="358" mass="40336">MEKFYHILKYSLLVVIAGIVVYLVIYLQPLYPYFGYALTFAKDLVVTQENVLRTNNGRINFLILGLGEPKNEPSGLTDTIIFASADLKGKDVLLLSIPRDIWVPQMQAKINTAYYYGNSEEGTGLDWTRKYVSEIVGQPIDYEVVVSFDNFREFVNLLGGVDVNVEKSFTDDQYPIFGKEDDLCSGDPETQCRYQTVTFETGLHHFDGETALKYARSRHAQGAEGTDFSRSQRQQKIISAIRGKVLAFDFLSNPTKIGQVLDIVNNAIDTDIPQSHFGPLAKLAFKLKSATIRNQVLETPDQLSLNDGFLDHPKDNQKYNKQWVLVPRGGNWDAAHSWVACLLQNNDCKVGDFTSVKK</sequence>
<dbReference type="AlphaFoldDB" id="A0A1G1VBJ6"/>
<evidence type="ECO:0000259" key="3">
    <source>
        <dbReference type="Pfam" id="PF03816"/>
    </source>
</evidence>
<reference evidence="4 5" key="1">
    <citation type="journal article" date="2016" name="Nat. Commun.">
        <title>Thousands of microbial genomes shed light on interconnected biogeochemical processes in an aquifer system.</title>
        <authorList>
            <person name="Anantharaman K."/>
            <person name="Brown C.T."/>
            <person name="Hug L.A."/>
            <person name="Sharon I."/>
            <person name="Castelle C.J."/>
            <person name="Probst A.J."/>
            <person name="Thomas B.C."/>
            <person name="Singh A."/>
            <person name="Wilkins M.J."/>
            <person name="Karaoz U."/>
            <person name="Brodie E.L."/>
            <person name="Williams K.H."/>
            <person name="Hubbard S.S."/>
            <person name="Banfield J.F."/>
        </authorList>
    </citation>
    <scope>NUCLEOTIDE SEQUENCE [LARGE SCALE GENOMIC DNA]</scope>
</reference>
<keyword evidence="2" id="KW-0472">Membrane</keyword>
<proteinExistence type="inferred from homology"/>
<dbReference type="InterPro" id="IPR050922">
    <property type="entry name" value="LytR/CpsA/Psr_CW_biosynth"/>
</dbReference>
<name>A0A1G1VBJ6_9BACT</name>
<feature type="domain" description="Cell envelope-related transcriptional attenuator" evidence="3">
    <location>
        <begin position="77"/>
        <end position="245"/>
    </location>
</feature>
<dbReference type="PANTHER" id="PTHR33392">
    <property type="entry name" value="POLYISOPRENYL-TEICHOIC ACID--PEPTIDOGLYCAN TEICHOIC ACID TRANSFERASE TAGU"/>
    <property type="match status" value="1"/>
</dbReference>
<evidence type="ECO:0000313" key="5">
    <source>
        <dbReference type="Proteomes" id="UP000178659"/>
    </source>
</evidence>
<comment type="caution">
    <text evidence="4">The sequence shown here is derived from an EMBL/GenBank/DDBJ whole genome shotgun (WGS) entry which is preliminary data.</text>
</comment>
<dbReference type="NCBIfam" id="TIGR00350">
    <property type="entry name" value="lytR_cpsA_psr"/>
    <property type="match status" value="1"/>
</dbReference>
<gene>
    <name evidence="4" type="ORF">A3A77_05155</name>
</gene>
<comment type="similarity">
    <text evidence="1">Belongs to the LytR/CpsA/Psr (LCP) family.</text>
</comment>
<feature type="transmembrane region" description="Helical" evidence="2">
    <location>
        <begin position="7"/>
        <end position="27"/>
    </location>
</feature>
<accession>A0A1G1VBJ6</accession>
<dbReference type="PANTHER" id="PTHR33392:SF6">
    <property type="entry name" value="POLYISOPRENYL-TEICHOIC ACID--PEPTIDOGLYCAN TEICHOIC ACID TRANSFERASE TAGU"/>
    <property type="match status" value="1"/>
</dbReference>
<organism evidence="4 5">
    <name type="scientific">Candidatus Blackburnbacteria bacterium RIFCSPLOWO2_01_FULL_40_20</name>
    <dbReference type="NCBI Taxonomy" id="1797519"/>
    <lineage>
        <taxon>Bacteria</taxon>
        <taxon>Candidatus Blackburniibacteriota</taxon>
    </lineage>
</organism>